<comment type="similarity">
    <text evidence="1">Belongs to the LysR transcriptional regulatory family.</text>
</comment>
<feature type="domain" description="HTH lysR-type" evidence="5">
    <location>
        <begin position="18"/>
        <end position="75"/>
    </location>
</feature>
<dbReference type="InterPro" id="IPR050389">
    <property type="entry name" value="LysR-type_TF"/>
</dbReference>
<dbReference type="InterPro" id="IPR005119">
    <property type="entry name" value="LysR_subst-bd"/>
</dbReference>
<sequence length="320" mass="35239">MPHRSLSAPAMAVDPAKMDLNLLRILAKLLETRNVTLAADQLGMTQPAVSRALARLRDVFQDPLLIRANGQMQLTHYASRLANPLMTWMGQLGSLVTLAPFSAAALTRRFRIAVTDYGAHACLAPVLDQFRRLAPLAAIEIVPLEKSSPRALAMGEIDLILAGSLPGSDQLHQCTLFHDDVLCLMASDHPWRLTHDKAARKARIDLDDWLAYPHIGIMMMHAGKELVDLLHGDAPMQGRHLQICLPYSHLAAAMLTGDMLVTLPRRLAEALVSSGHVHACQAPIELSSFAYSAFWSERSRTDEALMWLVDLLRGNISQTT</sequence>
<dbReference type="OrthoDB" id="8339333at2"/>
<keyword evidence="3" id="KW-0238">DNA-binding</keyword>
<dbReference type="Pfam" id="PF03466">
    <property type="entry name" value="LysR_substrate"/>
    <property type="match status" value="1"/>
</dbReference>
<evidence type="ECO:0000313" key="7">
    <source>
        <dbReference type="Proteomes" id="UP000282837"/>
    </source>
</evidence>
<dbReference type="Gene3D" id="1.10.10.10">
    <property type="entry name" value="Winged helix-like DNA-binding domain superfamily/Winged helix DNA-binding domain"/>
    <property type="match status" value="1"/>
</dbReference>
<comment type="caution">
    <text evidence="6">The sequence shown here is derived from an EMBL/GenBank/DDBJ whole genome shotgun (WGS) entry which is preliminary data.</text>
</comment>
<keyword evidence="4" id="KW-0804">Transcription</keyword>
<dbReference type="InterPro" id="IPR036390">
    <property type="entry name" value="WH_DNA-bd_sf"/>
</dbReference>
<dbReference type="InterPro" id="IPR000847">
    <property type="entry name" value="LysR_HTH_N"/>
</dbReference>
<organism evidence="6 7">
    <name type="scientific">Novosphingobium umbonatum</name>
    <dbReference type="NCBI Taxonomy" id="1908524"/>
    <lineage>
        <taxon>Bacteria</taxon>
        <taxon>Pseudomonadati</taxon>
        <taxon>Pseudomonadota</taxon>
        <taxon>Alphaproteobacteria</taxon>
        <taxon>Sphingomonadales</taxon>
        <taxon>Sphingomonadaceae</taxon>
        <taxon>Novosphingobium</taxon>
    </lineage>
</organism>
<proteinExistence type="inferred from homology"/>
<dbReference type="Gene3D" id="3.40.190.10">
    <property type="entry name" value="Periplasmic binding protein-like II"/>
    <property type="match status" value="2"/>
</dbReference>
<evidence type="ECO:0000256" key="2">
    <source>
        <dbReference type="ARBA" id="ARBA00023015"/>
    </source>
</evidence>
<evidence type="ECO:0000256" key="1">
    <source>
        <dbReference type="ARBA" id="ARBA00009437"/>
    </source>
</evidence>
<reference evidence="6 7" key="1">
    <citation type="submission" date="2019-01" db="EMBL/GenBank/DDBJ databases">
        <authorList>
            <person name="Chen W.-M."/>
        </authorList>
    </citation>
    <scope>NUCLEOTIDE SEQUENCE [LARGE SCALE GENOMIC DNA]</scope>
    <source>
        <strain evidence="6 7">FSY-9</strain>
    </source>
</reference>
<dbReference type="InterPro" id="IPR036388">
    <property type="entry name" value="WH-like_DNA-bd_sf"/>
</dbReference>
<evidence type="ECO:0000256" key="4">
    <source>
        <dbReference type="ARBA" id="ARBA00023163"/>
    </source>
</evidence>
<protein>
    <submittedName>
        <fullName evidence="6">LysR family transcriptional regulator</fullName>
    </submittedName>
</protein>
<dbReference type="InterPro" id="IPR037402">
    <property type="entry name" value="YidZ_PBP2"/>
</dbReference>
<dbReference type="AlphaFoldDB" id="A0A3S2Y537"/>
<evidence type="ECO:0000313" key="6">
    <source>
        <dbReference type="EMBL" id="RVU02259.1"/>
    </source>
</evidence>
<dbReference type="GO" id="GO:0003700">
    <property type="term" value="F:DNA-binding transcription factor activity"/>
    <property type="evidence" value="ECO:0007669"/>
    <property type="project" value="InterPro"/>
</dbReference>
<evidence type="ECO:0000256" key="3">
    <source>
        <dbReference type="ARBA" id="ARBA00023125"/>
    </source>
</evidence>
<dbReference type="PROSITE" id="PS50931">
    <property type="entry name" value="HTH_LYSR"/>
    <property type="match status" value="1"/>
</dbReference>
<dbReference type="SUPFAM" id="SSF46785">
    <property type="entry name" value="Winged helix' DNA-binding domain"/>
    <property type="match status" value="1"/>
</dbReference>
<dbReference type="SUPFAM" id="SSF53850">
    <property type="entry name" value="Periplasmic binding protein-like II"/>
    <property type="match status" value="1"/>
</dbReference>
<dbReference type="RefSeq" id="WP_127711923.1">
    <property type="nucleotide sequence ID" value="NZ_SACO01000023.1"/>
</dbReference>
<dbReference type="EMBL" id="SACO01000023">
    <property type="protein sequence ID" value="RVU02259.1"/>
    <property type="molecule type" value="Genomic_DNA"/>
</dbReference>
<accession>A0A3S2Y537</accession>
<keyword evidence="2" id="KW-0805">Transcription regulation</keyword>
<dbReference type="Proteomes" id="UP000282837">
    <property type="component" value="Unassembled WGS sequence"/>
</dbReference>
<keyword evidence="7" id="KW-1185">Reference proteome</keyword>
<dbReference type="Pfam" id="PF00126">
    <property type="entry name" value="HTH_1"/>
    <property type="match status" value="1"/>
</dbReference>
<dbReference type="CDD" id="cd08417">
    <property type="entry name" value="PBP2_Nitroaromatics_like"/>
    <property type="match status" value="1"/>
</dbReference>
<dbReference type="PANTHER" id="PTHR30118:SF15">
    <property type="entry name" value="TRANSCRIPTIONAL REGULATORY PROTEIN"/>
    <property type="match status" value="1"/>
</dbReference>
<dbReference type="PRINTS" id="PR00039">
    <property type="entry name" value="HTHLYSR"/>
</dbReference>
<gene>
    <name evidence="6" type="ORF">EOE18_17490</name>
</gene>
<name>A0A3S2Y537_9SPHN</name>
<dbReference type="GO" id="GO:0003677">
    <property type="term" value="F:DNA binding"/>
    <property type="evidence" value="ECO:0007669"/>
    <property type="project" value="UniProtKB-KW"/>
</dbReference>
<evidence type="ECO:0000259" key="5">
    <source>
        <dbReference type="PROSITE" id="PS50931"/>
    </source>
</evidence>
<dbReference type="PANTHER" id="PTHR30118">
    <property type="entry name" value="HTH-TYPE TRANSCRIPTIONAL REGULATOR LEUO-RELATED"/>
    <property type="match status" value="1"/>
</dbReference>